<dbReference type="Proteomes" id="UP000076584">
    <property type="component" value="Unassembled WGS sequence"/>
</dbReference>
<evidence type="ECO:0000313" key="4">
    <source>
        <dbReference type="Proteomes" id="UP000076584"/>
    </source>
</evidence>
<reference evidence="3 4" key="1">
    <citation type="submission" date="2015-06" db="EMBL/GenBank/DDBJ databases">
        <title>Survival trade-offs in plant roots during colonization by closely related pathogenic and mutualistic fungi.</title>
        <authorList>
            <person name="Hacquard S."/>
            <person name="Kracher B."/>
            <person name="Hiruma K."/>
            <person name="Weinman A."/>
            <person name="Muench P."/>
            <person name="Garrido Oter R."/>
            <person name="Ver Loren van Themaat E."/>
            <person name="Dallerey J.-F."/>
            <person name="Damm U."/>
            <person name="Henrissat B."/>
            <person name="Lespinet O."/>
            <person name="Thon M."/>
            <person name="Kemen E."/>
            <person name="McHardy A.C."/>
            <person name="Schulze-Lefert P."/>
            <person name="O'Connell R.J."/>
        </authorList>
    </citation>
    <scope>NUCLEOTIDE SEQUENCE [LARGE SCALE GENOMIC DNA]</scope>
    <source>
        <strain evidence="3 4">MAFF 238704</strain>
    </source>
</reference>
<feature type="compositionally biased region" description="Polar residues" evidence="1">
    <location>
        <begin position="24"/>
        <end position="33"/>
    </location>
</feature>
<protein>
    <submittedName>
        <fullName evidence="3">Uncharacterized protein</fullName>
    </submittedName>
</protein>
<dbReference type="OrthoDB" id="4846433at2759"/>
<sequence length="352" mass="40449">MVIAPEKQTRYWRYRSPYPRPNRITSPSPSAHKSNYESDENNFKEENRSFEDEVQQLHKSNNKVMTLVNKTDFQSPRHQQVDEKSSSSTQGQGLKPPLKRSITWDPKFDPWNSDRFHASHRSTQSNIPFTDFVTSRSDHFTKLSLSEEDYSDEILRPRNPRFRPVRPKLTTVDIPRSPLYKAEDGSARIYSPIADNLKSPRLTARNSTYQNLLNTEYMFSLGHSRAPSLSFPVPRQQPSLAQWSPNVSTAAVSPSTGHPSGEAMVVFRESIWCHCVNCKSWKRSSMSKPRGMCLNARIIPRKEAAEKVAEKVAEKMDWLAMWLIVGLVGVWVLLMVVNLRLAGYEVALEWMH</sequence>
<organism evidence="3 4">
    <name type="scientific">Colletotrichum incanum</name>
    <name type="common">Soybean anthracnose fungus</name>
    <dbReference type="NCBI Taxonomy" id="1573173"/>
    <lineage>
        <taxon>Eukaryota</taxon>
        <taxon>Fungi</taxon>
        <taxon>Dikarya</taxon>
        <taxon>Ascomycota</taxon>
        <taxon>Pezizomycotina</taxon>
        <taxon>Sordariomycetes</taxon>
        <taxon>Hypocreomycetidae</taxon>
        <taxon>Glomerellales</taxon>
        <taxon>Glomerellaceae</taxon>
        <taxon>Colletotrichum</taxon>
        <taxon>Colletotrichum spaethianum species complex</taxon>
    </lineage>
</organism>
<dbReference type="AlphaFoldDB" id="A0A167BI72"/>
<evidence type="ECO:0000256" key="1">
    <source>
        <dbReference type="SAM" id="MobiDB-lite"/>
    </source>
</evidence>
<keyword evidence="2" id="KW-1133">Transmembrane helix</keyword>
<gene>
    <name evidence="3" type="ORF">CI238_00401</name>
</gene>
<name>A0A167BI72_COLIC</name>
<dbReference type="STRING" id="1573173.A0A167BI72"/>
<feature type="transmembrane region" description="Helical" evidence="2">
    <location>
        <begin position="319"/>
        <end position="342"/>
    </location>
</feature>
<accession>A0A167BI72</accession>
<keyword evidence="4" id="KW-1185">Reference proteome</keyword>
<keyword evidence="2" id="KW-0472">Membrane</keyword>
<dbReference type="EMBL" id="LFIW01001670">
    <property type="protein sequence ID" value="KZL81366.1"/>
    <property type="molecule type" value="Genomic_DNA"/>
</dbReference>
<proteinExistence type="predicted"/>
<comment type="caution">
    <text evidence="3">The sequence shown here is derived from an EMBL/GenBank/DDBJ whole genome shotgun (WGS) entry which is preliminary data.</text>
</comment>
<evidence type="ECO:0000256" key="2">
    <source>
        <dbReference type="SAM" id="Phobius"/>
    </source>
</evidence>
<feature type="compositionally biased region" description="Low complexity" evidence="1">
    <location>
        <begin position="14"/>
        <end position="23"/>
    </location>
</feature>
<evidence type="ECO:0000313" key="3">
    <source>
        <dbReference type="EMBL" id="KZL81366.1"/>
    </source>
</evidence>
<feature type="region of interest" description="Disordered" evidence="1">
    <location>
        <begin position="1"/>
        <end position="43"/>
    </location>
</feature>
<feature type="region of interest" description="Disordered" evidence="1">
    <location>
        <begin position="73"/>
        <end position="102"/>
    </location>
</feature>
<keyword evidence="2" id="KW-0812">Transmembrane</keyword>